<dbReference type="InterPro" id="IPR003959">
    <property type="entry name" value="ATPase_AAA_core"/>
</dbReference>
<dbReference type="OrthoDB" id="9776217at2"/>
<accession>A0A841JWA3</accession>
<keyword evidence="3" id="KW-1185">Reference proteome</keyword>
<dbReference type="GO" id="GO:0016887">
    <property type="term" value="F:ATP hydrolysis activity"/>
    <property type="evidence" value="ECO:0007669"/>
    <property type="project" value="InterPro"/>
</dbReference>
<comment type="caution">
    <text evidence="2">The sequence shown here is derived from an EMBL/GenBank/DDBJ whole genome shotgun (WGS) entry which is preliminary data.</text>
</comment>
<dbReference type="EMBL" id="JACHEK010000005">
    <property type="protein sequence ID" value="MBB6144737.1"/>
    <property type="molecule type" value="Genomic_DNA"/>
</dbReference>
<protein>
    <recommendedName>
        <fullName evidence="1">AAA+ ATPase domain-containing protein</fullName>
    </recommendedName>
</protein>
<dbReference type="SUPFAM" id="SSF52540">
    <property type="entry name" value="P-loop containing nucleoside triphosphate hydrolases"/>
    <property type="match status" value="1"/>
</dbReference>
<evidence type="ECO:0000259" key="1">
    <source>
        <dbReference type="SMART" id="SM00382"/>
    </source>
</evidence>
<gene>
    <name evidence="2" type="ORF">HNQ77_002693</name>
</gene>
<dbReference type="InterPro" id="IPR027417">
    <property type="entry name" value="P-loop_NTPase"/>
</dbReference>
<dbReference type="RefSeq" id="WP_050059686.1">
    <property type="nucleotide sequence ID" value="NZ_JACHEK010000005.1"/>
</dbReference>
<dbReference type="InterPro" id="IPR003593">
    <property type="entry name" value="AAA+_ATPase"/>
</dbReference>
<organism evidence="2 3">
    <name type="scientific">Silvibacterium bohemicum</name>
    <dbReference type="NCBI Taxonomy" id="1577686"/>
    <lineage>
        <taxon>Bacteria</taxon>
        <taxon>Pseudomonadati</taxon>
        <taxon>Acidobacteriota</taxon>
        <taxon>Terriglobia</taxon>
        <taxon>Terriglobales</taxon>
        <taxon>Acidobacteriaceae</taxon>
        <taxon>Silvibacterium</taxon>
    </lineage>
</organism>
<dbReference type="Proteomes" id="UP000538666">
    <property type="component" value="Unassembled WGS sequence"/>
</dbReference>
<evidence type="ECO:0000313" key="3">
    <source>
        <dbReference type="Proteomes" id="UP000538666"/>
    </source>
</evidence>
<feature type="domain" description="AAA+ ATPase" evidence="1">
    <location>
        <begin position="165"/>
        <end position="330"/>
    </location>
</feature>
<name>A0A841JWA3_9BACT</name>
<dbReference type="Pfam" id="PF00004">
    <property type="entry name" value="AAA"/>
    <property type="match status" value="1"/>
</dbReference>
<dbReference type="SMART" id="SM00382">
    <property type="entry name" value="AAA"/>
    <property type="match status" value="1"/>
</dbReference>
<dbReference type="CDD" id="cd00009">
    <property type="entry name" value="AAA"/>
    <property type="match status" value="1"/>
</dbReference>
<dbReference type="AlphaFoldDB" id="A0A841JWA3"/>
<sequence length="331" mass="38053">MSMITAPTNIWSERGHEWKMDTARPHRLIRTTDGMTIHPDHDFLYTPEFIAFVESETEWTTGEDWIKPPSEHREGIGMGTIECPNCKGNKYRWFRQEGKNTRLVGVASVRCICWLNRNYWLNWNKAIDGRFRHVRFATLAPLEANHVRLSVGRQQKIIDWIKANPESSYLLYGTYGSGKTHISVALHDYHLRKWLPMSMYGNRVYCPVMRAGVGELLDQHHAWKMRGENHNVPRPSIDVALIRDIVAQGDRPVLILDELDKLGGKPSEFKLETLFSLVDKTYAANGIVIATSNRDVKWFIDTWGEALGGPVLRRITNEGSAKKIRFEDQPA</sequence>
<reference evidence="2 3" key="1">
    <citation type="submission" date="2020-08" db="EMBL/GenBank/DDBJ databases">
        <title>Genomic Encyclopedia of Type Strains, Phase IV (KMG-IV): sequencing the most valuable type-strain genomes for metagenomic binning, comparative biology and taxonomic classification.</title>
        <authorList>
            <person name="Goeker M."/>
        </authorList>
    </citation>
    <scope>NUCLEOTIDE SEQUENCE [LARGE SCALE GENOMIC DNA]</scope>
    <source>
        <strain evidence="2 3">DSM 103733</strain>
    </source>
</reference>
<dbReference type="GO" id="GO:0005524">
    <property type="term" value="F:ATP binding"/>
    <property type="evidence" value="ECO:0007669"/>
    <property type="project" value="InterPro"/>
</dbReference>
<dbReference type="Gene3D" id="3.40.50.300">
    <property type="entry name" value="P-loop containing nucleotide triphosphate hydrolases"/>
    <property type="match status" value="1"/>
</dbReference>
<proteinExistence type="predicted"/>
<evidence type="ECO:0000313" key="2">
    <source>
        <dbReference type="EMBL" id="MBB6144737.1"/>
    </source>
</evidence>